<reference evidence="1" key="1">
    <citation type="journal article" date="2012" name="Nature">
        <title>The oyster genome reveals stress adaptation and complexity of shell formation.</title>
        <authorList>
            <person name="Zhang G."/>
            <person name="Fang X."/>
            <person name="Guo X."/>
            <person name="Li L."/>
            <person name="Luo R."/>
            <person name="Xu F."/>
            <person name="Yang P."/>
            <person name="Zhang L."/>
            <person name="Wang X."/>
            <person name="Qi H."/>
            <person name="Xiong Z."/>
            <person name="Que H."/>
            <person name="Xie Y."/>
            <person name="Holland P.W."/>
            <person name="Paps J."/>
            <person name="Zhu Y."/>
            <person name="Wu F."/>
            <person name="Chen Y."/>
            <person name="Wang J."/>
            <person name="Peng C."/>
            <person name="Meng J."/>
            <person name="Yang L."/>
            <person name="Liu J."/>
            <person name="Wen B."/>
            <person name="Zhang N."/>
            <person name="Huang Z."/>
            <person name="Zhu Q."/>
            <person name="Feng Y."/>
            <person name="Mount A."/>
            <person name="Hedgecock D."/>
            <person name="Xu Z."/>
            <person name="Liu Y."/>
            <person name="Domazet-Loso T."/>
            <person name="Du Y."/>
            <person name="Sun X."/>
            <person name="Zhang S."/>
            <person name="Liu B."/>
            <person name="Cheng P."/>
            <person name="Jiang X."/>
            <person name="Li J."/>
            <person name="Fan D."/>
            <person name="Wang W."/>
            <person name="Fu W."/>
            <person name="Wang T."/>
            <person name="Wang B."/>
            <person name="Zhang J."/>
            <person name="Peng Z."/>
            <person name="Li Y."/>
            <person name="Li N."/>
            <person name="Wang J."/>
            <person name="Chen M."/>
            <person name="He Y."/>
            <person name="Tan F."/>
            <person name="Song X."/>
            <person name="Zheng Q."/>
            <person name="Huang R."/>
            <person name="Yang H."/>
            <person name="Du X."/>
            <person name="Chen L."/>
            <person name="Yang M."/>
            <person name="Gaffney P.M."/>
            <person name="Wang S."/>
            <person name="Luo L."/>
            <person name="She Z."/>
            <person name="Ming Y."/>
            <person name="Huang W."/>
            <person name="Zhang S."/>
            <person name="Huang B."/>
            <person name="Zhang Y."/>
            <person name="Qu T."/>
            <person name="Ni P."/>
            <person name="Miao G."/>
            <person name="Wang J."/>
            <person name="Wang Q."/>
            <person name="Steinberg C.E."/>
            <person name="Wang H."/>
            <person name="Li N."/>
            <person name="Qian L."/>
            <person name="Zhang G."/>
            <person name="Li Y."/>
            <person name="Yang H."/>
            <person name="Liu X."/>
            <person name="Wang J."/>
            <person name="Yin Y."/>
            <person name="Wang J."/>
        </authorList>
    </citation>
    <scope>NUCLEOTIDE SEQUENCE [LARGE SCALE GENOMIC DNA]</scope>
    <source>
        <strain evidence="1">05x7-T-G4-1.051#20</strain>
    </source>
</reference>
<organism evidence="1">
    <name type="scientific">Magallana gigas</name>
    <name type="common">Pacific oyster</name>
    <name type="synonym">Crassostrea gigas</name>
    <dbReference type="NCBI Taxonomy" id="29159"/>
    <lineage>
        <taxon>Eukaryota</taxon>
        <taxon>Metazoa</taxon>
        <taxon>Spiralia</taxon>
        <taxon>Lophotrochozoa</taxon>
        <taxon>Mollusca</taxon>
        <taxon>Bivalvia</taxon>
        <taxon>Autobranchia</taxon>
        <taxon>Pteriomorphia</taxon>
        <taxon>Ostreida</taxon>
        <taxon>Ostreoidea</taxon>
        <taxon>Ostreidae</taxon>
        <taxon>Magallana</taxon>
    </lineage>
</organism>
<dbReference type="InParanoid" id="K1QLC7"/>
<dbReference type="AlphaFoldDB" id="K1QLC7"/>
<dbReference type="EMBL" id="JH817038">
    <property type="protein sequence ID" value="EKC34688.1"/>
    <property type="molecule type" value="Genomic_DNA"/>
</dbReference>
<dbReference type="HOGENOM" id="CLU_2742530_0_0_1"/>
<gene>
    <name evidence="1" type="ORF">CGI_10026824</name>
</gene>
<name>K1QLC7_MAGGI</name>
<accession>K1QLC7</accession>
<proteinExistence type="predicted"/>
<sequence length="71" mass="7733">MDRGEVPTPAIPLKSVGWIRKGRGSRSVGRRSIISPYVRPVSNPGPVTTTNEKPLKMDAIGGPRSFPIETY</sequence>
<evidence type="ECO:0000313" key="1">
    <source>
        <dbReference type="EMBL" id="EKC34688.1"/>
    </source>
</evidence>
<protein>
    <submittedName>
        <fullName evidence="1">Uncharacterized protein</fullName>
    </submittedName>
</protein>